<accession>A0A5B6W7Q2</accession>
<reference evidence="3" key="1">
    <citation type="journal article" date="2019" name="Plant Biotechnol. J.">
        <title>Genome sequencing of the Australian wild diploid species Gossypium australe highlights disease resistance and delayed gland morphogenesis.</title>
        <authorList>
            <person name="Cai Y."/>
            <person name="Cai X."/>
            <person name="Wang Q."/>
            <person name="Wang P."/>
            <person name="Zhang Y."/>
            <person name="Cai C."/>
            <person name="Xu Y."/>
            <person name="Wang K."/>
            <person name="Zhou Z."/>
            <person name="Wang C."/>
            <person name="Geng S."/>
            <person name="Li B."/>
            <person name="Dong Q."/>
            <person name="Hou Y."/>
            <person name="Wang H."/>
            <person name="Ai P."/>
            <person name="Liu Z."/>
            <person name="Yi F."/>
            <person name="Sun M."/>
            <person name="An G."/>
            <person name="Cheng J."/>
            <person name="Zhang Y."/>
            <person name="Shi Q."/>
            <person name="Xie Y."/>
            <person name="Shi X."/>
            <person name="Chang Y."/>
            <person name="Huang F."/>
            <person name="Chen Y."/>
            <person name="Hong S."/>
            <person name="Mi L."/>
            <person name="Sun Q."/>
            <person name="Zhang L."/>
            <person name="Zhou B."/>
            <person name="Peng R."/>
            <person name="Zhang X."/>
            <person name="Liu F."/>
        </authorList>
    </citation>
    <scope>NUCLEOTIDE SEQUENCE [LARGE SCALE GENOMIC DNA]</scope>
    <source>
        <strain evidence="3">cv. PA1801</strain>
    </source>
</reference>
<keyword evidence="3" id="KW-1185">Reference proteome</keyword>
<dbReference type="PANTHER" id="PTHR32108">
    <property type="entry name" value="DNA-DIRECTED RNA POLYMERASE SUBUNIT ALPHA"/>
    <property type="match status" value="1"/>
</dbReference>
<name>A0A5B6W7Q2_9ROSI</name>
<dbReference type="EMBL" id="SMMG02000004">
    <property type="protein sequence ID" value="KAA3477426.1"/>
    <property type="molecule type" value="Genomic_DNA"/>
</dbReference>
<protein>
    <submittedName>
        <fullName evidence="2">Gag-pro-like protein</fullName>
    </submittedName>
</protein>
<dbReference type="Proteomes" id="UP000325315">
    <property type="component" value="Unassembled WGS sequence"/>
</dbReference>
<dbReference type="GO" id="GO:0003676">
    <property type="term" value="F:nucleic acid binding"/>
    <property type="evidence" value="ECO:0007669"/>
    <property type="project" value="InterPro"/>
</dbReference>
<evidence type="ECO:0000313" key="2">
    <source>
        <dbReference type="EMBL" id="KAA3477426.1"/>
    </source>
</evidence>
<dbReference type="InterPro" id="IPR000467">
    <property type="entry name" value="G_patch_dom"/>
</dbReference>
<dbReference type="PANTHER" id="PTHR32108:SF5">
    <property type="entry name" value="DYNACTIN SUBUNIT 1-LIKE"/>
    <property type="match status" value="1"/>
</dbReference>
<dbReference type="OrthoDB" id="996821at2759"/>
<dbReference type="AlphaFoldDB" id="A0A5B6W7Q2"/>
<organism evidence="2 3">
    <name type="scientific">Gossypium australe</name>
    <dbReference type="NCBI Taxonomy" id="47621"/>
    <lineage>
        <taxon>Eukaryota</taxon>
        <taxon>Viridiplantae</taxon>
        <taxon>Streptophyta</taxon>
        <taxon>Embryophyta</taxon>
        <taxon>Tracheophyta</taxon>
        <taxon>Spermatophyta</taxon>
        <taxon>Magnoliopsida</taxon>
        <taxon>eudicotyledons</taxon>
        <taxon>Gunneridae</taxon>
        <taxon>Pentapetalae</taxon>
        <taxon>rosids</taxon>
        <taxon>malvids</taxon>
        <taxon>Malvales</taxon>
        <taxon>Malvaceae</taxon>
        <taxon>Malvoideae</taxon>
        <taxon>Gossypium</taxon>
    </lineage>
</organism>
<evidence type="ECO:0000313" key="3">
    <source>
        <dbReference type="Proteomes" id="UP000325315"/>
    </source>
</evidence>
<comment type="caution">
    <text evidence="2">The sequence shown here is derived from an EMBL/GenBank/DDBJ whole genome shotgun (WGS) entry which is preliminary data.</text>
</comment>
<proteinExistence type="predicted"/>
<sequence>MTINVEEDIIAAVNSDAPYLETNDEAIECSFRSLELVNATFITEGNSIPVPKISKTRRMGLQMMVKKGALPGKGLGRYLQGKVRVPMLKDKYDCFGLGFKPDAKQKRKELEKRQEKRKARLSGEEIKLEPMIFPHISKTFVLEGVIHAEQKAPKGEDIIAMLGNVYINAISKEAIEEGALSDIRPYEPGSVLDNWTAEEIPIVFRAYSEFPDVNDMSHVARD</sequence>
<evidence type="ECO:0000259" key="1">
    <source>
        <dbReference type="PROSITE" id="PS50174"/>
    </source>
</evidence>
<gene>
    <name evidence="2" type="ORF">EPI10_011311</name>
</gene>
<feature type="domain" description="G-patch" evidence="1">
    <location>
        <begin position="56"/>
        <end position="102"/>
    </location>
</feature>
<dbReference type="PROSITE" id="PS50174">
    <property type="entry name" value="G_PATCH"/>
    <property type="match status" value="1"/>
</dbReference>